<reference evidence="1 2" key="1">
    <citation type="submission" date="2017-02" db="EMBL/GenBank/DDBJ databases">
        <authorList>
            <person name="Peterson S.W."/>
        </authorList>
    </citation>
    <scope>NUCLEOTIDE SEQUENCE [LARGE SCALE GENOMIC DNA]</scope>
    <source>
        <strain evidence="1 2">ATCC 43854</strain>
    </source>
</reference>
<dbReference type="Proteomes" id="UP000190449">
    <property type="component" value="Unassembled WGS sequence"/>
</dbReference>
<dbReference type="EMBL" id="FUWU01000067">
    <property type="protein sequence ID" value="SKA12969.1"/>
    <property type="molecule type" value="Genomic_DNA"/>
</dbReference>
<sequence>MYKYAFFVEGFTEALFVENVLKVLVGRKDLSYKIQSRRGGSTCPFRTIEVREVSSQDEKYFFLICDCGGETNVKSYLLEQRQSLINAGYQKLYGIRDVYPKFGRSEIHKLDYSLHYRVSQNPIPTKFILSIMEMESWMIAEWTFFQKLNSNITLSSINTLCGMNVSSGNTEMIDEPANRLNDVFATVGCSYTKGCATIVNLLDYDEICVNVRTRVPSLERLCSEIEACLV</sequence>
<evidence type="ECO:0000313" key="2">
    <source>
        <dbReference type="Proteomes" id="UP000190449"/>
    </source>
</evidence>
<evidence type="ECO:0008006" key="3">
    <source>
        <dbReference type="Google" id="ProtNLM"/>
    </source>
</evidence>
<protein>
    <recommendedName>
        <fullName evidence="3">DUF4276 family protein</fullName>
    </recommendedName>
</protein>
<name>A0A1T4RAM3_9BACT</name>
<dbReference type="RefSeq" id="WP_078777305.1">
    <property type="nucleotide sequence ID" value="NZ_FUWU01000067.1"/>
</dbReference>
<organism evidence="1 2">
    <name type="scientific">Fibrobacter intestinalis</name>
    <dbReference type="NCBI Taxonomy" id="28122"/>
    <lineage>
        <taxon>Bacteria</taxon>
        <taxon>Pseudomonadati</taxon>
        <taxon>Fibrobacterota</taxon>
        <taxon>Fibrobacteria</taxon>
        <taxon>Fibrobacterales</taxon>
        <taxon>Fibrobacteraceae</taxon>
        <taxon>Fibrobacter</taxon>
    </lineage>
</organism>
<dbReference type="AlphaFoldDB" id="A0A1T4RAM3"/>
<dbReference type="STRING" id="28122.SAMN02745108_02627"/>
<gene>
    <name evidence="1" type="ORF">SAMN02745108_02627</name>
</gene>
<accession>A0A1T4RAM3</accession>
<proteinExistence type="predicted"/>
<evidence type="ECO:0000313" key="1">
    <source>
        <dbReference type="EMBL" id="SKA12969.1"/>
    </source>
</evidence>